<keyword evidence="1" id="KW-0051">Antiviral defense</keyword>
<gene>
    <name evidence="2" type="primary">cas5</name>
    <name evidence="2" type="ORF">CWE10_13735</name>
</gene>
<dbReference type="NCBIfam" id="TIGR02593">
    <property type="entry name" value="CRISPR_cas5"/>
    <property type="match status" value="1"/>
</dbReference>
<dbReference type="InterPro" id="IPR013422">
    <property type="entry name" value="CRISPR-assoc_prot_Cas5_N"/>
</dbReference>
<protein>
    <submittedName>
        <fullName evidence="2">Type I-MYXAN CRISPR-associated protein Cas5/Cmx5/DevS</fullName>
    </submittedName>
</protein>
<dbReference type="InterPro" id="IPR021124">
    <property type="entry name" value="CRISPR-assoc_prot_Cas5"/>
</dbReference>
<proteinExistence type="predicted"/>
<sequence>MVSVGLYVTVPIASFRAPQAREYLETLPCPPPSTVYGMLLALVGEPDRLQHRGAEVAVALLTEPARSTLLRTAWRIKDRRLSPGVGNNRRPDFQEVLTGVELGVWVRHGKDETAPVSLAERVGQALRDPASVQRFGGLSLGESPYLVDEISPRFPPPWDGPEPPPVRWLVADVRGNLALPIWPDHVGSAGTRWGQFRLETAAWTPEPPEEAWVAVNPPS</sequence>
<dbReference type="EMBL" id="PIUK01000154">
    <property type="protein sequence ID" value="MBY6277248.1"/>
    <property type="molecule type" value="Genomic_DNA"/>
</dbReference>
<dbReference type="Proteomes" id="UP000732377">
    <property type="component" value="Unassembled WGS sequence"/>
</dbReference>
<comment type="caution">
    <text evidence="2">The sequence shown here is derived from an EMBL/GenBank/DDBJ whole genome shotgun (WGS) entry which is preliminary data.</text>
</comment>
<reference evidence="2" key="1">
    <citation type="submission" date="2017-11" db="EMBL/GenBank/DDBJ databases">
        <title>Three new genomes from thermophilic consortium.</title>
        <authorList>
            <person name="Quaggio R."/>
            <person name="Amgarten D."/>
            <person name="Setubal J.C."/>
        </authorList>
    </citation>
    <scope>NUCLEOTIDE SEQUENCE</scope>
    <source>
        <strain evidence="2">ZCTH01-B2</strain>
    </source>
</reference>
<dbReference type="NCBIfam" id="TIGR02586">
    <property type="entry name" value="cas5_cmx5_devS"/>
    <property type="match status" value="1"/>
</dbReference>
<organism evidence="2 3">
    <name type="scientific">Symbiobacterium thermophilum</name>
    <dbReference type="NCBI Taxonomy" id="2734"/>
    <lineage>
        <taxon>Bacteria</taxon>
        <taxon>Bacillati</taxon>
        <taxon>Bacillota</taxon>
        <taxon>Clostridia</taxon>
        <taxon>Eubacteriales</taxon>
        <taxon>Symbiobacteriaceae</taxon>
        <taxon>Symbiobacterium</taxon>
    </lineage>
</organism>
<dbReference type="AlphaFoldDB" id="A0A953IA51"/>
<dbReference type="InterPro" id="IPR013415">
    <property type="entry name" value="Cas5_Cmx5_DevS"/>
</dbReference>
<name>A0A953IA51_SYMTR</name>
<evidence type="ECO:0000256" key="1">
    <source>
        <dbReference type="ARBA" id="ARBA00023118"/>
    </source>
</evidence>
<dbReference type="Pfam" id="PF09704">
    <property type="entry name" value="Cas_Cas5d"/>
    <property type="match status" value="1"/>
</dbReference>
<dbReference type="GO" id="GO:0043571">
    <property type="term" value="P:maintenance of CRISPR repeat elements"/>
    <property type="evidence" value="ECO:0007669"/>
    <property type="project" value="InterPro"/>
</dbReference>
<dbReference type="GO" id="GO:0051607">
    <property type="term" value="P:defense response to virus"/>
    <property type="evidence" value="ECO:0007669"/>
    <property type="project" value="UniProtKB-KW"/>
</dbReference>
<accession>A0A953IA51</accession>
<evidence type="ECO:0000313" key="3">
    <source>
        <dbReference type="Proteomes" id="UP000732377"/>
    </source>
</evidence>
<evidence type="ECO:0000313" key="2">
    <source>
        <dbReference type="EMBL" id="MBY6277248.1"/>
    </source>
</evidence>